<dbReference type="EMBL" id="CP121252">
    <property type="protein sequence ID" value="WFP15443.1"/>
    <property type="molecule type" value="Genomic_DNA"/>
</dbReference>
<dbReference type="InterPro" id="IPR003583">
    <property type="entry name" value="Hlx-hairpin-Hlx_DNA-bd_motif"/>
</dbReference>
<keyword evidence="2 6" id="KW-0227">DNA damage</keyword>
<dbReference type="Pfam" id="PF07499">
    <property type="entry name" value="RuvA_C"/>
    <property type="match status" value="1"/>
</dbReference>
<comment type="caution">
    <text evidence="6">Lacks conserved residue(s) required for the propagation of feature annotation.</text>
</comment>
<dbReference type="Proteomes" id="UP001219037">
    <property type="component" value="Chromosome"/>
</dbReference>
<dbReference type="Gene3D" id="2.40.50.140">
    <property type="entry name" value="Nucleic acid-binding proteins"/>
    <property type="match status" value="1"/>
</dbReference>
<keyword evidence="3 6" id="KW-0238">DNA-binding</keyword>
<evidence type="ECO:0000256" key="1">
    <source>
        <dbReference type="ARBA" id="ARBA00022490"/>
    </source>
</evidence>
<protein>
    <recommendedName>
        <fullName evidence="6">Holliday junction branch migration complex subunit RuvA</fullName>
    </recommendedName>
</protein>
<comment type="function">
    <text evidence="6">The RuvA-RuvB-RuvC complex processes Holliday junction (HJ) DNA during genetic recombination and DNA repair, while the RuvA-RuvB complex plays an important role in the rescue of blocked DNA replication forks via replication fork reversal (RFR). RuvA specifically binds to HJ cruciform DNA, conferring on it an open structure. The RuvB hexamer acts as an ATP-dependent pump, pulling dsDNA into and through the RuvAB complex. HJ branch migration allows RuvC to scan DNA until it finds its consensus sequence, where it cleaves and resolves the cruciform DNA.</text>
</comment>
<dbReference type="Pfam" id="PF14520">
    <property type="entry name" value="HHH_5"/>
    <property type="match status" value="1"/>
</dbReference>
<evidence type="ECO:0000256" key="5">
    <source>
        <dbReference type="ARBA" id="ARBA00023204"/>
    </source>
</evidence>
<dbReference type="SUPFAM" id="SSF47781">
    <property type="entry name" value="RuvA domain 2-like"/>
    <property type="match status" value="1"/>
</dbReference>
<dbReference type="RefSeq" id="WP_278156155.1">
    <property type="nucleotide sequence ID" value="NZ_CP121252.1"/>
</dbReference>
<evidence type="ECO:0000256" key="2">
    <source>
        <dbReference type="ARBA" id="ARBA00022763"/>
    </source>
</evidence>
<dbReference type="InterPro" id="IPR011114">
    <property type="entry name" value="RuvA_C"/>
</dbReference>
<dbReference type="InterPro" id="IPR000085">
    <property type="entry name" value="RuvA"/>
</dbReference>
<dbReference type="CDD" id="cd14332">
    <property type="entry name" value="UBA_RuvA_C"/>
    <property type="match status" value="1"/>
</dbReference>
<dbReference type="SUPFAM" id="SSF50249">
    <property type="entry name" value="Nucleic acid-binding proteins"/>
    <property type="match status" value="1"/>
</dbReference>
<evidence type="ECO:0000313" key="9">
    <source>
        <dbReference type="Proteomes" id="UP001219037"/>
    </source>
</evidence>
<name>A0ABY8H2T0_9MICC</name>
<proteinExistence type="inferred from homology"/>
<comment type="subcellular location">
    <subcellularLocation>
        <location evidence="6">Cytoplasm</location>
    </subcellularLocation>
</comment>
<keyword evidence="1 6" id="KW-0963">Cytoplasm</keyword>
<keyword evidence="5 6" id="KW-0234">DNA repair</keyword>
<evidence type="ECO:0000259" key="7">
    <source>
        <dbReference type="SMART" id="SM00278"/>
    </source>
</evidence>
<dbReference type="HAMAP" id="MF_00031">
    <property type="entry name" value="DNA_HJ_migration_RuvA"/>
    <property type="match status" value="1"/>
</dbReference>
<dbReference type="SUPFAM" id="SSF46929">
    <property type="entry name" value="DNA helicase RuvA subunit, C-terminal domain"/>
    <property type="match status" value="1"/>
</dbReference>
<dbReference type="Pfam" id="PF01330">
    <property type="entry name" value="RuvA_N"/>
    <property type="match status" value="1"/>
</dbReference>
<reference evidence="8 9" key="1">
    <citation type="submission" date="2023-04" db="EMBL/GenBank/DDBJ databases">
        <title>Funneling lignin-derived compounds into biodiesel using alkali-halophilic Citricoccus sp. P2.</title>
        <authorList>
            <person name="Luo C.-B."/>
        </authorList>
    </citation>
    <scope>NUCLEOTIDE SEQUENCE [LARGE SCALE GENOMIC DNA]</scope>
    <source>
        <strain evidence="8 9">P2</strain>
    </source>
</reference>
<keyword evidence="4 6" id="KW-0233">DNA recombination</keyword>
<comment type="domain">
    <text evidence="6">Has three domains with a flexible linker between the domains II and III and assumes an 'L' shape. Domain III is highly mobile and contacts RuvB.</text>
</comment>
<dbReference type="Gene3D" id="1.10.150.20">
    <property type="entry name" value="5' to 3' exonuclease, C-terminal subdomain"/>
    <property type="match status" value="1"/>
</dbReference>
<organism evidence="8 9">
    <name type="scientific">Citricoccus muralis</name>
    <dbReference type="NCBI Taxonomy" id="169134"/>
    <lineage>
        <taxon>Bacteria</taxon>
        <taxon>Bacillati</taxon>
        <taxon>Actinomycetota</taxon>
        <taxon>Actinomycetes</taxon>
        <taxon>Micrococcales</taxon>
        <taxon>Micrococcaceae</taxon>
        <taxon>Citricoccus</taxon>
    </lineage>
</organism>
<dbReference type="Gene3D" id="1.10.8.10">
    <property type="entry name" value="DNA helicase RuvA subunit, C-terminal domain"/>
    <property type="match status" value="1"/>
</dbReference>
<dbReference type="InterPro" id="IPR036267">
    <property type="entry name" value="RuvA_C_sf"/>
</dbReference>
<dbReference type="InterPro" id="IPR010994">
    <property type="entry name" value="RuvA_2-like"/>
</dbReference>
<gene>
    <name evidence="6 8" type="primary">ruvA</name>
    <name evidence="8" type="ORF">P8192_08415</name>
</gene>
<feature type="region of interest" description="Domain III" evidence="6">
    <location>
        <begin position="149"/>
        <end position="211"/>
    </location>
</feature>
<accession>A0ABY8H2T0</accession>
<dbReference type="NCBIfam" id="TIGR00084">
    <property type="entry name" value="ruvA"/>
    <property type="match status" value="1"/>
</dbReference>
<dbReference type="InterPro" id="IPR013849">
    <property type="entry name" value="DNA_helicase_Holl-junc_RuvA_I"/>
</dbReference>
<keyword evidence="9" id="KW-1185">Reference proteome</keyword>
<dbReference type="SMART" id="SM00278">
    <property type="entry name" value="HhH1"/>
    <property type="match status" value="2"/>
</dbReference>
<evidence type="ECO:0000313" key="8">
    <source>
        <dbReference type="EMBL" id="WFP15443.1"/>
    </source>
</evidence>
<comment type="similarity">
    <text evidence="6">Belongs to the RuvA family.</text>
</comment>
<feature type="domain" description="Helix-hairpin-helix DNA-binding motif class 1" evidence="7">
    <location>
        <begin position="107"/>
        <end position="126"/>
    </location>
</feature>
<comment type="subunit">
    <text evidence="6">Homotetramer. Forms an RuvA(8)-RuvB(12)-Holliday junction (HJ) complex. HJ DNA is sandwiched between 2 RuvA tetramers; dsDNA enters through RuvA and exits via RuvB. An RuvB hexamer assembles on each DNA strand where it exits the tetramer. Each RuvB hexamer is contacted by two RuvA subunits (via domain III) on 2 adjacent RuvB subunits; this complex drives branch migration. In the full resolvosome a probable DNA-RuvA(4)-RuvB(12)-RuvC(2) complex forms which resolves the HJ.</text>
</comment>
<evidence type="ECO:0000256" key="4">
    <source>
        <dbReference type="ARBA" id="ARBA00023172"/>
    </source>
</evidence>
<evidence type="ECO:0000256" key="3">
    <source>
        <dbReference type="ARBA" id="ARBA00023125"/>
    </source>
</evidence>
<evidence type="ECO:0000256" key="6">
    <source>
        <dbReference type="HAMAP-Rule" id="MF_00031"/>
    </source>
</evidence>
<dbReference type="InterPro" id="IPR012340">
    <property type="entry name" value="NA-bd_OB-fold"/>
</dbReference>
<sequence length="211" mass="22442">MIASLTGTVEHVGLNQAVLNVSGIGYLFSATPQTLATLREGEQGRVLTSMIVREESMTLFGFATTDEREIFEIMMGVSGVGPRTALAVLAVHAPDAVRWAVAHDDEKAFTKVSGIGPKGARRILLELSGKLTPVEAPPTTASEGTSPAGQEWMDQVVGGLTGLGWNDKDAQKALETTVRDEPELAETQDVARILRATLSRLGRDRSTGGSR</sequence>
<feature type="domain" description="Helix-hairpin-helix DNA-binding motif class 1" evidence="7">
    <location>
        <begin position="72"/>
        <end position="91"/>
    </location>
</feature>